<dbReference type="EMBL" id="MU154598">
    <property type="protein sequence ID" value="KAF9492633.1"/>
    <property type="molecule type" value="Genomic_DNA"/>
</dbReference>
<name>A0A9P5ZQX1_PLEER</name>
<dbReference type="Proteomes" id="UP000807025">
    <property type="component" value="Unassembled WGS sequence"/>
</dbReference>
<gene>
    <name evidence="1" type="ORF">BDN71DRAFT_1396437</name>
</gene>
<dbReference type="AlphaFoldDB" id="A0A9P5ZQX1"/>
<sequence>MHLLLENVAPNLIKLWISEFKGLDTGTEDYKLSGIAWQQIGREMKEATQSIPSAFVQALGNIAEDCSLFTAESWCFWFLHLALILLHGHFKKEKYYIHACDFVCIMKLSLWFTLTTNDVDKLGAQIISWHNDLNMFNSYYYQNCEECLPTCTLMIHGFLHIASNIHNCGPVWATWTFFMEQMCEVLQMGLHSHVQPWANLNKRLLHMTYLSQLSCHYDVEEELLVGTQDIPGKLDTVTCGEKLYKNCE</sequence>
<evidence type="ECO:0000313" key="2">
    <source>
        <dbReference type="Proteomes" id="UP000807025"/>
    </source>
</evidence>
<comment type="caution">
    <text evidence="1">The sequence shown here is derived from an EMBL/GenBank/DDBJ whole genome shotgun (WGS) entry which is preliminary data.</text>
</comment>
<protein>
    <submittedName>
        <fullName evidence="1">Uncharacterized protein</fullName>
    </submittedName>
</protein>
<proteinExistence type="predicted"/>
<organism evidence="1 2">
    <name type="scientific">Pleurotus eryngii</name>
    <name type="common">Boletus of the steppes</name>
    <dbReference type="NCBI Taxonomy" id="5323"/>
    <lineage>
        <taxon>Eukaryota</taxon>
        <taxon>Fungi</taxon>
        <taxon>Dikarya</taxon>
        <taxon>Basidiomycota</taxon>
        <taxon>Agaricomycotina</taxon>
        <taxon>Agaricomycetes</taxon>
        <taxon>Agaricomycetidae</taxon>
        <taxon>Agaricales</taxon>
        <taxon>Pleurotineae</taxon>
        <taxon>Pleurotaceae</taxon>
        <taxon>Pleurotus</taxon>
    </lineage>
</organism>
<accession>A0A9P5ZQX1</accession>
<dbReference type="OrthoDB" id="6613063at2759"/>
<keyword evidence="2" id="KW-1185">Reference proteome</keyword>
<evidence type="ECO:0000313" key="1">
    <source>
        <dbReference type="EMBL" id="KAF9492633.1"/>
    </source>
</evidence>
<dbReference type="PANTHER" id="PTHR46579:SF1">
    <property type="entry name" value="F5_8 TYPE C DOMAIN-CONTAINING PROTEIN"/>
    <property type="match status" value="1"/>
</dbReference>
<dbReference type="PANTHER" id="PTHR46579">
    <property type="entry name" value="F5/8 TYPE C DOMAIN-CONTAINING PROTEIN-RELATED"/>
    <property type="match status" value="1"/>
</dbReference>
<reference evidence="1" key="1">
    <citation type="submission" date="2020-11" db="EMBL/GenBank/DDBJ databases">
        <authorList>
            <consortium name="DOE Joint Genome Institute"/>
            <person name="Ahrendt S."/>
            <person name="Riley R."/>
            <person name="Andreopoulos W."/>
            <person name="Labutti K."/>
            <person name="Pangilinan J."/>
            <person name="Ruiz-Duenas F.J."/>
            <person name="Barrasa J.M."/>
            <person name="Sanchez-Garcia M."/>
            <person name="Camarero S."/>
            <person name="Miyauchi S."/>
            <person name="Serrano A."/>
            <person name="Linde D."/>
            <person name="Babiker R."/>
            <person name="Drula E."/>
            <person name="Ayuso-Fernandez I."/>
            <person name="Pacheco R."/>
            <person name="Padilla G."/>
            <person name="Ferreira P."/>
            <person name="Barriuso J."/>
            <person name="Kellner H."/>
            <person name="Castanera R."/>
            <person name="Alfaro M."/>
            <person name="Ramirez L."/>
            <person name="Pisabarro A.G."/>
            <person name="Kuo A."/>
            <person name="Tritt A."/>
            <person name="Lipzen A."/>
            <person name="He G."/>
            <person name="Yan M."/>
            <person name="Ng V."/>
            <person name="Cullen D."/>
            <person name="Martin F."/>
            <person name="Rosso M.-N."/>
            <person name="Henrissat B."/>
            <person name="Hibbett D."/>
            <person name="Martinez A.T."/>
            <person name="Grigoriev I.V."/>
        </authorList>
    </citation>
    <scope>NUCLEOTIDE SEQUENCE</scope>
    <source>
        <strain evidence="1">ATCC 90797</strain>
    </source>
</reference>